<evidence type="ECO:0000313" key="4">
    <source>
        <dbReference type="EMBL" id="NOJ75114.1"/>
    </source>
</evidence>
<reference evidence="4 5" key="1">
    <citation type="submission" date="2020-05" db="EMBL/GenBank/DDBJ databases">
        <title>Tigecycline resistant gene in Empedobacter stercoris.</title>
        <authorList>
            <person name="Chen Y."/>
            <person name="Cheng Y."/>
            <person name="Zhou K."/>
        </authorList>
    </citation>
    <scope>NUCLEOTIDE SEQUENCE [LARGE SCALE GENOMIC DNA]</scope>
    <source>
        <strain evidence="4 5">ES202</strain>
    </source>
</reference>
<evidence type="ECO:0000256" key="2">
    <source>
        <dbReference type="SAM" id="SignalP"/>
    </source>
</evidence>
<gene>
    <name evidence="4" type="ORF">HMH06_04540</name>
</gene>
<accession>A0ABX1WKD6</accession>
<dbReference type="RefSeq" id="WP_171622437.1">
    <property type="nucleotide sequence ID" value="NZ_JABFOQ010000006.1"/>
</dbReference>
<comment type="caution">
    <text evidence="4">The sequence shown here is derived from an EMBL/GenBank/DDBJ whole genome shotgun (WGS) entry which is preliminary data.</text>
</comment>
<feature type="chain" id="PRO_5046561298" evidence="2">
    <location>
        <begin position="21"/>
        <end position="107"/>
    </location>
</feature>
<organism evidence="4 5">
    <name type="scientific">Empedobacter stercoris</name>
    <dbReference type="NCBI Taxonomy" id="1628248"/>
    <lineage>
        <taxon>Bacteria</taxon>
        <taxon>Pseudomonadati</taxon>
        <taxon>Bacteroidota</taxon>
        <taxon>Flavobacteriia</taxon>
        <taxon>Flavobacteriales</taxon>
        <taxon>Weeksellaceae</taxon>
        <taxon>Empedobacter</taxon>
    </lineage>
</organism>
<feature type="signal peptide" evidence="2">
    <location>
        <begin position="1"/>
        <end position="20"/>
    </location>
</feature>
<keyword evidence="5" id="KW-1185">Reference proteome</keyword>
<dbReference type="Proteomes" id="UP000580344">
    <property type="component" value="Unassembled WGS sequence"/>
</dbReference>
<proteinExistence type="predicted"/>
<protein>
    <submittedName>
        <fullName evidence="4">T9SS type A sorting domain-containing protein</fullName>
    </submittedName>
</protein>
<keyword evidence="1 2" id="KW-0732">Signal</keyword>
<name>A0ABX1WKD6_9FLAO</name>
<dbReference type="EMBL" id="JABFOQ010000006">
    <property type="protein sequence ID" value="NOJ75114.1"/>
    <property type="molecule type" value="Genomic_DNA"/>
</dbReference>
<dbReference type="NCBIfam" id="TIGR04183">
    <property type="entry name" value="Por_Secre_tail"/>
    <property type="match status" value="1"/>
</dbReference>
<sequence length="107" mass="11814">MKHFILFISILLFTLGTATAQSKLDQDKSSISIYPNPAISTITIKFDHPSKASSVSIYSIIGNEVMSKKLDGSQKTNFNVQGLKKGKYIVRVFNQDGSTETQSLIKN</sequence>
<evidence type="ECO:0000256" key="1">
    <source>
        <dbReference type="ARBA" id="ARBA00022729"/>
    </source>
</evidence>
<dbReference type="InterPro" id="IPR026444">
    <property type="entry name" value="Secre_tail"/>
</dbReference>
<dbReference type="Pfam" id="PF18962">
    <property type="entry name" value="Por_Secre_tail"/>
    <property type="match status" value="1"/>
</dbReference>
<evidence type="ECO:0000313" key="5">
    <source>
        <dbReference type="Proteomes" id="UP000580344"/>
    </source>
</evidence>
<evidence type="ECO:0000259" key="3">
    <source>
        <dbReference type="Pfam" id="PF18962"/>
    </source>
</evidence>
<feature type="domain" description="Secretion system C-terminal sorting" evidence="3">
    <location>
        <begin position="33"/>
        <end position="100"/>
    </location>
</feature>
<dbReference type="Gene3D" id="2.60.40.3080">
    <property type="match status" value="1"/>
</dbReference>